<dbReference type="EMBL" id="CP029543">
    <property type="protein sequence ID" value="AWV47042.1"/>
    <property type="molecule type" value="Genomic_DNA"/>
</dbReference>
<evidence type="ECO:0000313" key="2">
    <source>
        <dbReference type="Proteomes" id="UP000249682"/>
    </source>
</evidence>
<protein>
    <submittedName>
        <fullName evidence="1">Uncharacterized protein</fullName>
    </submittedName>
</protein>
<reference evidence="1 2" key="1">
    <citation type="submission" date="2018-05" db="EMBL/GenBank/DDBJ databases">
        <title>Evolution of small genomes with special reference to Mycobacterium leprae.</title>
        <authorList>
            <person name="Mohanty P.S."/>
            <person name="Bansal A.K."/>
            <person name="Gupta U.D."/>
            <person name="Naaz F."/>
            <person name="Dwivedi V.D."/>
            <person name="Singh H."/>
            <person name="Gupta G."/>
            <person name="Sharma S."/>
            <person name="Arora M."/>
        </authorList>
    </citation>
    <scope>NUCLEOTIDE SEQUENCE [LARGE SCALE GENOMIC DNA]</scope>
    <source>
        <strain evidence="1 2">MRHRU-235-G</strain>
    </source>
</reference>
<accession>A0AAD0KPJ9</accession>
<gene>
    <name evidence="1" type="ORF">DIJ64_00145</name>
</gene>
<evidence type="ECO:0000313" key="1">
    <source>
        <dbReference type="EMBL" id="AWV47042.1"/>
    </source>
</evidence>
<organism evidence="1 2">
    <name type="scientific">Mycobacterium leprae</name>
    <dbReference type="NCBI Taxonomy" id="1769"/>
    <lineage>
        <taxon>Bacteria</taxon>
        <taxon>Bacillati</taxon>
        <taxon>Actinomycetota</taxon>
        <taxon>Actinomycetes</taxon>
        <taxon>Mycobacteriales</taxon>
        <taxon>Mycobacteriaceae</taxon>
        <taxon>Mycobacterium</taxon>
    </lineage>
</organism>
<sequence length="66" mass="7308">MNRWDRRPVLVGANIRRLALIDRIGILLLKVRASEMPLLWSALPANGPARFVQSSLSAGRTPRGAM</sequence>
<dbReference type="Proteomes" id="UP000249682">
    <property type="component" value="Chromosome"/>
</dbReference>
<proteinExistence type="predicted"/>
<dbReference type="AlphaFoldDB" id="A0AAD0KPJ9"/>
<name>A0AAD0KPJ9_MYCLR</name>